<comment type="caution">
    <text evidence="2">The sequence shown here is derived from an EMBL/GenBank/DDBJ whole genome shotgun (WGS) entry which is preliminary data.</text>
</comment>
<dbReference type="EMBL" id="CAMXCT020006755">
    <property type="protein sequence ID" value="CAL1172879.1"/>
    <property type="molecule type" value="Genomic_DNA"/>
</dbReference>
<accession>A0A9P1GQU8</accession>
<evidence type="ECO:0000313" key="2">
    <source>
        <dbReference type="EMBL" id="CAI4019504.1"/>
    </source>
</evidence>
<dbReference type="AlphaFoldDB" id="A0A9P1GQU8"/>
<dbReference type="Proteomes" id="UP001152797">
    <property type="component" value="Unassembled WGS sequence"/>
</dbReference>
<reference evidence="3 4" key="2">
    <citation type="submission" date="2024-05" db="EMBL/GenBank/DDBJ databases">
        <authorList>
            <person name="Chen Y."/>
            <person name="Shah S."/>
            <person name="Dougan E. K."/>
            <person name="Thang M."/>
            <person name="Chan C."/>
        </authorList>
    </citation>
    <scope>NUCLEOTIDE SEQUENCE [LARGE SCALE GENOMIC DNA]</scope>
</reference>
<reference evidence="2" key="1">
    <citation type="submission" date="2022-10" db="EMBL/GenBank/DDBJ databases">
        <authorList>
            <person name="Chen Y."/>
            <person name="Dougan E. K."/>
            <person name="Chan C."/>
            <person name="Rhodes N."/>
            <person name="Thang M."/>
        </authorList>
    </citation>
    <scope>NUCLEOTIDE SEQUENCE</scope>
</reference>
<evidence type="ECO:0000313" key="3">
    <source>
        <dbReference type="EMBL" id="CAL4806816.1"/>
    </source>
</evidence>
<name>A0A9P1GQU8_9DINO</name>
<gene>
    <name evidence="2" type="ORF">C1SCF055_LOCUS43999</name>
</gene>
<feature type="region of interest" description="Disordered" evidence="1">
    <location>
        <begin position="29"/>
        <end position="56"/>
    </location>
</feature>
<dbReference type="EMBL" id="CAMXCT010006755">
    <property type="protein sequence ID" value="CAI4019504.1"/>
    <property type="molecule type" value="Genomic_DNA"/>
</dbReference>
<dbReference type="OrthoDB" id="415865at2759"/>
<sequence>MEWSKKVLLVGGTAAAALAVLWYLRKAKSPSLAEDDSQSKDDKTASKKPVQSEEAAKERLKKILREMIKSQEQMKAVIKDLTKELREKSVSLLDICQKIEKIAPEDPIAKHGLQMMDFDKLLEKHQQDSEIRNAIAKIMGAPNPQNVASEKIQAISVKEVIDYHKFMLQELEHLIDEYENLPAGREGLDPKTVTIAAQVIVGARFESEFQVSSEDVESAVLMYHANLATDQTFAQVNVKIQHAMSRLMGTKMTPS</sequence>
<keyword evidence="4" id="KW-1185">Reference proteome</keyword>
<evidence type="ECO:0000256" key="1">
    <source>
        <dbReference type="SAM" id="MobiDB-lite"/>
    </source>
</evidence>
<protein>
    <submittedName>
        <fullName evidence="2">Uncharacterized protein</fullName>
    </submittedName>
</protein>
<organism evidence="2">
    <name type="scientific">Cladocopium goreaui</name>
    <dbReference type="NCBI Taxonomy" id="2562237"/>
    <lineage>
        <taxon>Eukaryota</taxon>
        <taxon>Sar</taxon>
        <taxon>Alveolata</taxon>
        <taxon>Dinophyceae</taxon>
        <taxon>Suessiales</taxon>
        <taxon>Symbiodiniaceae</taxon>
        <taxon>Cladocopium</taxon>
    </lineage>
</organism>
<proteinExistence type="predicted"/>
<dbReference type="EMBL" id="CAMXCT030006755">
    <property type="protein sequence ID" value="CAL4806816.1"/>
    <property type="molecule type" value="Genomic_DNA"/>
</dbReference>
<evidence type="ECO:0000313" key="4">
    <source>
        <dbReference type="Proteomes" id="UP001152797"/>
    </source>
</evidence>
<feature type="compositionally biased region" description="Basic and acidic residues" evidence="1">
    <location>
        <begin position="37"/>
        <end position="56"/>
    </location>
</feature>